<dbReference type="AlphaFoldDB" id="A0AAW2EFV9"/>
<proteinExistence type="predicted"/>
<protein>
    <submittedName>
        <fullName evidence="1">Uncharacterized protein</fullName>
    </submittedName>
</protein>
<evidence type="ECO:0000313" key="1">
    <source>
        <dbReference type="EMBL" id="KAL0101875.1"/>
    </source>
</evidence>
<reference evidence="1 2" key="1">
    <citation type="submission" date="2023-03" db="EMBL/GenBank/DDBJ databases">
        <title>High recombination rates correlate with genetic variation in Cardiocondyla obscurior ants.</title>
        <authorList>
            <person name="Errbii M."/>
        </authorList>
    </citation>
    <scope>NUCLEOTIDE SEQUENCE [LARGE SCALE GENOMIC DNA]</scope>
    <source>
        <strain evidence="1">Alpha-2009</strain>
        <tissue evidence="1">Whole body</tissue>
    </source>
</reference>
<name>A0AAW2EFV9_9HYME</name>
<organism evidence="1 2">
    <name type="scientific">Cardiocondyla obscurior</name>
    <dbReference type="NCBI Taxonomy" id="286306"/>
    <lineage>
        <taxon>Eukaryota</taxon>
        <taxon>Metazoa</taxon>
        <taxon>Ecdysozoa</taxon>
        <taxon>Arthropoda</taxon>
        <taxon>Hexapoda</taxon>
        <taxon>Insecta</taxon>
        <taxon>Pterygota</taxon>
        <taxon>Neoptera</taxon>
        <taxon>Endopterygota</taxon>
        <taxon>Hymenoptera</taxon>
        <taxon>Apocrita</taxon>
        <taxon>Aculeata</taxon>
        <taxon>Formicoidea</taxon>
        <taxon>Formicidae</taxon>
        <taxon>Myrmicinae</taxon>
        <taxon>Cardiocondyla</taxon>
    </lineage>
</organism>
<keyword evidence="2" id="KW-1185">Reference proteome</keyword>
<gene>
    <name evidence="1" type="ORF">PUN28_018428</name>
</gene>
<evidence type="ECO:0000313" key="2">
    <source>
        <dbReference type="Proteomes" id="UP001430953"/>
    </source>
</evidence>
<accession>A0AAW2EFV9</accession>
<comment type="caution">
    <text evidence="1">The sequence shown here is derived from an EMBL/GenBank/DDBJ whole genome shotgun (WGS) entry which is preliminary data.</text>
</comment>
<dbReference type="Proteomes" id="UP001430953">
    <property type="component" value="Unassembled WGS sequence"/>
</dbReference>
<dbReference type="EMBL" id="JADYXP020000023">
    <property type="protein sequence ID" value="KAL0101875.1"/>
    <property type="molecule type" value="Genomic_DNA"/>
</dbReference>
<sequence>MGTGQPGAPWNEGSSSIGPFFLSRRYAARSTARPTPRRNLRRKFRDETLLCTTVRNISRNGSHSSYPPPKYRNNKTGADSVQLTALRLSDSAPRQLSSSLSSTVRAVSSFPSLEISCGMVKNRTLVIIFLRYNYIYSSQKNERLVRVQCRADSPSQTRLTIFYFVIVFCDD</sequence>